<dbReference type="InterPro" id="IPR051459">
    <property type="entry name" value="Cytochrome_c-type_DH"/>
</dbReference>
<dbReference type="InterPro" id="IPR008168">
    <property type="entry name" value="Cyt_C_IC"/>
</dbReference>
<evidence type="ECO:0000256" key="7">
    <source>
        <dbReference type="ARBA" id="ARBA00023004"/>
    </source>
</evidence>
<dbReference type="EMBL" id="CP019124">
    <property type="protein sequence ID" value="APX89146.1"/>
    <property type="molecule type" value="Genomic_DNA"/>
</dbReference>
<keyword evidence="6" id="KW-0249">Electron transport</keyword>
<dbReference type="PANTHER" id="PTHR35008">
    <property type="entry name" value="BLL4482 PROTEIN-RELATED"/>
    <property type="match status" value="1"/>
</dbReference>
<dbReference type="InterPro" id="IPR009056">
    <property type="entry name" value="Cyt_c-like_dom"/>
</dbReference>
<dbReference type="PANTHER" id="PTHR35008:SF4">
    <property type="entry name" value="BLL4482 PROTEIN"/>
    <property type="match status" value="1"/>
</dbReference>
<dbReference type="SUPFAM" id="SSF46626">
    <property type="entry name" value="Cytochrome c"/>
    <property type="match status" value="1"/>
</dbReference>
<dbReference type="PRINTS" id="PR00605">
    <property type="entry name" value="CYTCHROMECIC"/>
</dbReference>
<evidence type="ECO:0000256" key="5">
    <source>
        <dbReference type="ARBA" id="ARBA00022723"/>
    </source>
</evidence>
<accession>A0A2M9DEP3</accession>
<evidence type="ECO:0000256" key="4">
    <source>
        <dbReference type="ARBA" id="ARBA00022660"/>
    </source>
</evidence>
<evidence type="ECO:0000256" key="3">
    <source>
        <dbReference type="ARBA" id="ARBA00022617"/>
    </source>
</evidence>
<keyword evidence="2" id="KW-0813">Transport</keyword>
<sequence length="163" mass="17337">MKRAMMIGSAVLVLGAAALATLAQTGRDDAEPALAGLTILGDPVTAAMVETGAEVYAESCASCHGAKLEGQPDWRRRNEDGRMPAPPHDDNGHTWHHADRDLFTITKRGVGAVVPGYESDMPGFEGSLSDEEIAAVLAYIKSNWSERERGFQAKVTAGTEGEK</sequence>
<dbReference type="Pfam" id="PF00034">
    <property type="entry name" value="Cytochrom_C"/>
    <property type="match status" value="1"/>
</dbReference>
<protein>
    <submittedName>
        <fullName evidence="8">Cytochrome C</fullName>
    </submittedName>
</protein>
<dbReference type="InterPro" id="IPR036909">
    <property type="entry name" value="Cyt_c-like_dom_sf"/>
</dbReference>
<dbReference type="GO" id="GO:0020037">
    <property type="term" value="F:heme binding"/>
    <property type="evidence" value="ECO:0007669"/>
    <property type="project" value="InterPro"/>
</dbReference>
<keyword evidence="4" id="KW-0679">Respiratory chain</keyword>
<gene>
    <name evidence="8" type="ORF">BV394_04970</name>
</gene>
<dbReference type="PROSITE" id="PS51007">
    <property type="entry name" value="CYTC"/>
    <property type="match status" value="1"/>
</dbReference>
<evidence type="ECO:0000256" key="1">
    <source>
        <dbReference type="ARBA" id="ARBA00001926"/>
    </source>
</evidence>
<keyword evidence="7" id="KW-0408">Iron</keyword>
<reference evidence="8 9" key="1">
    <citation type="submission" date="2017-01" db="EMBL/GenBank/DDBJ databases">
        <title>Genomic analysis of Xuhuaishuia manganoxidans DY6-4.</title>
        <authorList>
            <person name="Wang X."/>
        </authorList>
    </citation>
    <scope>NUCLEOTIDE SEQUENCE [LARGE SCALE GENOMIC DNA]</scope>
    <source>
        <strain evidence="8 9">DY6-4</strain>
    </source>
</reference>
<proteinExistence type="predicted"/>
<dbReference type="Proteomes" id="UP000187266">
    <property type="component" value="Chromosome"/>
</dbReference>
<evidence type="ECO:0000313" key="9">
    <source>
        <dbReference type="Proteomes" id="UP000187266"/>
    </source>
</evidence>
<dbReference type="Gene3D" id="1.10.760.10">
    <property type="entry name" value="Cytochrome c-like domain"/>
    <property type="match status" value="1"/>
</dbReference>
<dbReference type="GO" id="GO:0009055">
    <property type="term" value="F:electron transfer activity"/>
    <property type="evidence" value="ECO:0007669"/>
    <property type="project" value="InterPro"/>
</dbReference>
<keyword evidence="3" id="KW-0349">Heme</keyword>
<evidence type="ECO:0000256" key="2">
    <source>
        <dbReference type="ARBA" id="ARBA00022448"/>
    </source>
</evidence>
<evidence type="ECO:0000313" key="8">
    <source>
        <dbReference type="EMBL" id="APX89146.1"/>
    </source>
</evidence>
<dbReference type="AlphaFoldDB" id="A0A1U7DGP6"/>
<evidence type="ECO:0000256" key="6">
    <source>
        <dbReference type="ARBA" id="ARBA00022982"/>
    </source>
</evidence>
<dbReference type="OrthoDB" id="9811281at2"/>
<accession>A0A1U7DGP6</accession>
<organism evidence="8 9">
    <name type="scientific">Brevirhabdus pacifica</name>
    <dbReference type="NCBI Taxonomy" id="1267768"/>
    <lineage>
        <taxon>Bacteria</taxon>
        <taxon>Pseudomonadati</taxon>
        <taxon>Pseudomonadota</taxon>
        <taxon>Alphaproteobacteria</taxon>
        <taxon>Rhodobacterales</taxon>
        <taxon>Paracoccaceae</taxon>
        <taxon>Brevirhabdus</taxon>
    </lineage>
</organism>
<comment type="cofactor">
    <cofactor evidence="1">
        <name>heme c</name>
        <dbReference type="ChEBI" id="CHEBI:61717"/>
    </cofactor>
</comment>
<keyword evidence="5" id="KW-0479">Metal-binding</keyword>
<dbReference type="GO" id="GO:0005506">
    <property type="term" value="F:iron ion binding"/>
    <property type="evidence" value="ECO:0007669"/>
    <property type="project" value="InterPro"/>
</dbReference>
<name>A0A1U7DGP6_9RHOB</name>
<keyword evidence="9" id="KW-1185">Reference proteome</keyword>
<dbReference type="STRING" id="1267768.BV394_04970"/>